<comment type="similarity">
    <text evidence="1 4">Belongs to the 5-formyltetrahydrofolate cyclo-ligase family.</text>
</comment>
<dbReference type="NCBIfam" id="TIGR02727">
    <property type="entry name" value="MTHFS_bact"/>
    <property type="match status" value="1"/>
</dbReference>
<dbReference type="SUPFAM" id="SSF100950">
    <property type="entry name" value="NagB/RpiA/CoA transferase-like"/>
    <property type="match status" value="1"/>
</dbReference>
<proteinExistence type="inferred from homology"/>
<dbReference type="PANTHER" id="PTHR23407:SF1">
    <property type="entry name" value="5-FORMYLTETRAHYDROFOLATE CYCLO-LIGASE"/>
    <property type="match status" value="1"/>
</dbReference>
<dbReference type="EC" id="6.3.3.2" evidence="4"/>
<accession>A0ABT1RYM9</accession>
<organism evidence="5 6">
    <name type="scientific">Neglectibacter timonensis</name>
    <dbReference type="NCBI Taxonomy" id="1776382"/>
    <lineage>
        <taxon>Bacteria</taxon>
        <taxon>Bacillati</taxon>
        <taxon>Bacillota</taxon>
        <taxon>Clostridia</taxon>
        <taxon>Eubacteriales</taxon>
        <taxon>Oscillospiraceae</taxon>
        <taxon>Neglectibacter</taxon>
    </lineage>
</organism>
<keyword evidence="4" id="KW-0460">Magnesium</keyword>
<dbReference type="InterPro" id="IPR024185">
    <property type="entry name" value="FTHF_cligase-like_sf"/>
</dbReference>
<dbReference type="InterPro" id="IPR037171">
    <property type="entry name" value="NagB/RpiA_transferase-like"/>
</dbReference>
<comment type="cofactor">
    <cofactor evidence="4">
        <name>Mg(2+)</name>
        <dbReference type="ChEBI" id="CHEBI:18420"/>
    </cofactor>
</comment>
<dbReference type="Gene3D" id="3.40.50.10420">
    <property type="entry name" value="NagB/RpiA/CoA transferase-like"/>
    <property type="match status" value="1"/>
</dbReference>
<dbReference type="InterPro" id="IPR002698">
    <property type="entry name" value="FTHF_cligase"/>
</dbReference>
<dbReference type="Pfam" id="PF01812">
    <property type="entry name" value="5-FTHF_cyc-lig"/>
    <property type="match status" value="1"/>
</dbReference>
<dbReference type="PANTHER" id="PTHR23407">
    <property type="entry name" value="ATPASE INHIBITOR/5-FORMYLTETRAHYDROFOLATE CYCLO-LIGASE"/>
    <property type="match status" value="1"/>
</dbReference>
<keyword evidence="6" id="KW-1185">Reference proteome</keyword>
<evidence type="ECO:0000313" key="6">
    <source>
        <dbReference type="Proteomes" id="UP001524473"/>
    </source>
</evidence>
<keyword evidence="5" id="KW-0436">Ligase</keyword>
<dbReference type="RefSeq" id="WP_066862799.1">
    <property type="nucleotide sequence ID" value="NZ_CABKVV010000013.1"/>
</dbReference>
<keyword evidence="2 4" id="KW-0547">Nucleotide-binding</keyword>
<dbReference type="PIRSF" id="PIRSF006806">
    <property type="entry name" value="FTHF_cligase"/>
    <property type="match status" value="1"/>
</dbReference>
<keyword evidence="4" id="KW-0479">Metal-binding</keyword>
<evidence type="ECO:0000256" key="2">
    <source>
        <dbReference type="ARBA" id="ARBA00022741"/>
    </source>
</evidence>
<dbReference type="GeneID" id="90532020"/>
<comment type="catalytic activity">
    <reaction evidence="4">
        <text>(6S)-5-formyl-5,6,7,8-tetrahydrofolate + ATP = (6R)-5,10-methenyltetrahydrofolate + ADP + phosphate</text>
        <dbReference type="Rhea" id="RHEA:10488"/>
        <dbReference type="ChEBI" id="CHEBI:30616"/>
        <dbReference type="ChEBI" id="CHEBI:43474"/>
        <dbReference type="ChEBI" id="CHEBI:57455"/>
        <dbReference type="ChEBI" id="CHEBI:57457"/>
        <dbReference type="ChEBI" id="CHEBI:456216"/>
        <dbReference type="EC" id="6.3.3.2"/>
    </reaction>
</comment>
<gene>
    <name evidence="5" type="ORF">NE695_07630</name>
</gene>
<protein>
    <recommendedName>
        <fullName evidence="4">5-formyltetrahydrofolate cyclo-ligase</fullName>
        <ecNumber evidence="4">6.3.3.2</ecNumber>
    </recommendedName>
</protein>
<dbReference type="Proteomes" id="UP001524473">
    <property type="component" value="Unassembled WGS sequence"/>
</dbReference>
<keyword evidence="3 4" id="KW-0067">ATP-binding</keyword>
<reference evidence="5 6" key="1">
    <citation type="submission" date="2022-06" db="EMBL/GenBank/DDBJ databases">
        <title>Isolation of gut microbiota from human fecal samples.</title>
        <authorList>
            <person name="Pamer E.G."/>
            <person name="Barat B."/>
            <person name="Waligurski E."/>
            <person name="Medina S."/>
            <person name="Paddock L."/>
            <person name="Mostad J."/>
        </authorList>
    </citation>
    <scope>NUCLEOTIDE SEQUENCE [LARGE SCALE GENOMIC DNA]</scope>
    <source>
        <strain evidence="5 6">DFI.9.73</strain>
    </source>
</reference>
<dbReference type="EMBL" id="JANFZH010000014">
    <property type="protein sequence ID" value="MCQ4839781.1"/>
    <property type="molecule type" value="Genomic_DNA"/>
</dbReference>
<evidence type="ECO:0000313" key="5">
    <source>
        <dbReference type="EMBL" id="MCQ4839781.1"/>
    </source>
</evidence>
<evidence type="ECO:0000256" key="3">
    <source>
        <dbReference type="ARBA" id="ARBA00022840"/>
    </source>
</evidence>
<comment type="caution">
    <text evidence="5">The sequence shown here is derived from an EMBL/GenBank/DDBJ whole genome shotgun (WGS) entry which is preliminary data.</text>
</comment>
<evidence type="ECO:0000256" key="4">
    <source>
        <dbReference type="RuleBase" id="RU361279"/>
    </source>
</evidence>
<evidence type="ECO:0000256" key="1">
    <source>
        <dbReference type="ARBA" id="ARBA00010638"/>
    </source>
</evidence>
<dbReference type="GO" id="GO:0030272">
    <property type="term" value="F:5-formyltetrahydrofolate cyclo-ligase activity"/>
    <property type="evidence" value="ECO:0007669"/>
    <property type="project" value="UniProtKB-EC"/>
</dbReference>
<name>A0ABT1RYM9_9FIRM</name>
<sequence length="204" mass="23185">MGVLNPSKQELRKKLLEVRDGLEHRREREEAIAENLLSLPQYRRAASLLLYIGRASEVGTALILRRALEQGKEVCVPYCPPGDGAMFFCRIDSTEELKPGRYGILEPDPKKSLDHTDWQTALCLVPGIAFDRLGYRLGYGKGYYDRFLAGKKIVAAGLCYRELVQQELPREPHDQRVQILITEDGSFAVSPQCPERKEFYGRSQ</sequence>